<feature type="transmembrane region" description="Helical" evidence="7">
    <location>
        <begin position="28"/>
        <end position="48"/>
    </location>
</feature>
<dbReference type="Pfam" id="PF00528">
    <property type="entry name" value="BPD_transp_1"/>
    <property type="match status" value="1"/>
</dbReference>
<dbReference type="InterPro" id="IPR000515">
    <property type="entry name" value="MetI-like"/>
</dbReference>
<dbReference type="RefSeq" id="WP_218326021.1">
    <property type="nucleotide sequence ID" value="NZ_JAHUZB010000003.1"/>
</dbReference>
<protein>
    <submittedName>
        <fullName evidence="9">Amino acid ABC transporter permease</fullName>
    </submittedName>
</protein>
<keyword evidence="6 7" id="KW-0472">Membrane</keyword>
<keyword evidence="2 7" id="KW-0813">Transport</keyword>
<evidence type="ECO:0000256" key="2">
    <source>
        <dbReference type="ARBA" id="ARBA00022448"/>
    </source>
</evidence>
<keyword evidence="5 7" id="KW-1133">Transmembrane helix</keyword>
<evidence type="ECO:0000256" key="7">
    <source>
        <dbReference type="RuleBase" id="RU363032"/>
    </source>
</evidence>
<evidence type="ECO:0000256" key="6">
    <source>
        <dbReference type="ARBA" id="ARBA00023136"/>
    </source>
</evidence>
<comment type="similarity">
    <text evidence="7">Belongs to the binding-protein-dependent transport system permease family.</text>
</comment>
<evidence type="ECO:0000313" key="10">
    <source>
        <dbReference type="Proteomes" id="UP000774130"/>
    </source>
</evidence>
<evidence type="ECO:0000259" key="8">
    <source>
        <dbReference type="PROSITE" id="PS50928"/>
    </source>
</evidence>
<keyword evidence="4 7" id="KW-0812">Transmembrane</keyword>
<comment type="caution">
    <text evidence="9">The sequence shown here is derived from an EMBL/GenBank/DDBJ whole genome shotgun (WGS) entry which is preliminary data.</text>
</comment>
<name>A0ABS6TDP4_9ENTE</name>
<dbReference type="PANTHER" id="PTHR30614">
    <property type="entry name" value="MEMBRANE COMPONENT OF AMINO ACID ABC TRANSPORTER"/>
    <property type="match status" value="1"/>
</dbReference>
<keyword evidence="3" id="KW-1003">Cell membrane</keyword>
<reference evidence="9 10" key="1">
    <citation type="submission" date="2021-06" db="EMBL/GenBank/DDBJ databases">
        <title>Enterococcus alishanensis sp. nov., a novel lactic acid bacterium isolated from fresh coffee beans.</title>
        <authorList>
            <person name="Chen Y.-S."/>
        </authorList>
    </citation>
    <scope>NUCLEOTIDE SEQUENCE [LARGE SCALE GENOMIC DNA]</scope>
    <source>
        <strain evidence="9 10">ALS3</strain>
    </source>
</reference>
<sequence length="223" mass="25554">MKIAGYELLFQGSNFTRLLGGVWEVVKISAISLVLGLAIGIVFGMIRTSRNPFIRIIFKLYLEIFRIVPLLVLLFLFYYLLPEMFNWQISNQTVSILVFVLWISAEMSDLTRSALENVSQNQIEIGKSLGFNRIQLYQEILLPQGLKTIIPTTINLVTRVIKTTSLLMMIGVTEMIRVGQQIIENYTIEVPTASLWIYGIIFCIYFILCYPLSKFASYLERSS</sequence>
<evidence type="ECO:0000313" key="9">
    <source>
        <dbReference type="EMBL" id="MBV7390990.1"/>
    </source>
</evidence>
<feature type="domain" description="ABC transmembrane type-1" evidence="8">
    <location>
        <begin position="22"/>
        <end position="209"/>
    </location>
</feature>
<feature type="transmembrane region" description="Helical" evidence="7">
    <location>
        <begin position="195"/>
        <end position="213"/>
    </location>
</feature>
<evidence type="ECO:0000256" key="5">
    <source>
        <dbReference type="ARBA" id="ARBA00022989"/>
    </source>
</evidence>
<feature type="transmembrane region" description="Helical" evidence="7">
    <location>
        <begin position="87"/>
        <end position="105"/>
    </location>
</feature>
<dbReference type="InterPro" id="IPR043429">
    <property type="entry name" value="ArtM/GltK/GlnP/TcyL/YhdX-like"/>
</dbReference>
<dbReference type="InterPro" id="IPR010065">
    <property type="entry name" value="AA_ABC_transptr_permease_3TM"/>
</dbReference>
<dbReference type="Proteomes" id="UP000774130">
    <property type="component" value="Unassembled WGS sequence"/>
</dbReference>
<organism evidence="9 10">
    <name type="scientific">Enterococcus alishanensis</name>
    <dbReference type="NCBI Taxonomy" id="1303817"/>
    <lineage>
        <taxon>Bacteria</taxon>
        <taxon>Bacillati</taxon>
        <taxon>Bacillota</taxon>
        <taxon>Bacilli</taxon>
        <taxon>Lactobacillales</taxon>
        <taxon>Enterococcaceae</taxon>
        <taxon>Enterococcus</taxon>
    </lineage>
</organism>
<evidence type="ECO:0000256" key="3">
    <source>
        <dbReference type="ARBA" id="ARBA00022475"/>
    </source>
</evidence>
<feature type="transmembrane region" description="Helical" evidence="7">
    <location>
        <begin position="60"/>
        <end position="81"/>
    </location>
</feature>
<evidence type="ECO:0000256" key="1">
    <source>
        <dbReference type="ARBA" id="ARBA00004651"/>
    </source>
</evidence>
<accession>A0ABS6TDP4</accession>
<keyword evidence="10" id="KW-1185">Reference proteome</keyword>
<gene>
    <name evidence="9" type="ORF">KUA55_09870</name>
</gene>
<dbReference type="PANTHER" id="PTHR30614:SF36">
    <property type="entry name" value="ABC TRANSPORTER MEMBRANE-SPANNING PERMEASE-GLUTAMINE TRANSPORT"/>
    <property type="match status" value="1"/>
</dbReference>
<dbReference type="NCBIfam" id="TIGR01726">
    <property type="entry name" value="HEQRo_perm_3TM"/>
    <property type="match status" value="1"/>
</dbReference>
<dbReference type="EMBL" id="JAHUZB010000003">
    <property type="protein sequence ID" value="MBV7390990.1"/>
    <property type="molecule type" value="Genomic_DNA"/>
</dbReference>
<dbReference type="CDD" id="cd06261">
    <property type="entry name" value="TM_PBP2"/>
    <property type="match status" value="1"/>
</dbReference>
<dbReference type="PROSITE" id="PS50928">
    <property type="entry name" value="ABC_TM1"/>
    <property type="match status" value="1"/>
</dbReference>
<proteinExistence type="inferred from homology"/>
<evidence type="ECO:0000256" key="4">
    <source>
        <dbReference type="ARBA" id="ARBA00022692"/>
    </source>
</evidence>
<comment type="subcellular location">
    <subcellularLocation>
        <location evidence="1 7">Cell membrane</location>
        <topology evidence="1 7">Multi-pass membrane protein</topology>
    </subcellularLocation>
</comment>